<reference evidence="4 5" key="1">
    <citation type="submission" date="2016-07" db="EMBL/GenBank/DDBJ databases">
        <title>Draft genome sequence of Prauserella sp. YIM 121212, isolated from alkaline soil.</title>
        <authorList>
            <person name="Ruckert C."/>
            <person name="Albersmeier A."/>
            <person name="Jiang C.-L."/>
            <person name="Jiang Y."/>
            <person name="Kalinowski J."/>
            <person name="Schneider O."/>
            <person name="Winkler A."/>
            <person name="Zotchev S.B."/>
        </authorList>
    </citation>
    <scope>NUCLEOTIDE SEQUENCE [LARGE SCALE GENOMIC DNA]</scope>
    <source>
        <strain evidence="4 5">YIM 121212</strain>
    </source>
</reference>
<evidence type="ECO:0000256" key="1">
    <source>
        <dbReference type="SAM" id="MobiDB-lite"/>
    </source>
</evidence>
<dbReference type="InterPro" id="IPR046542">
    <property type="entry name" value="DUF6801"/>
</dbReference>
<dbReference type="Pfam" id="PF20611">
    <property type="entry name" value="DUF6801"/>
    <property type="match status" value="1"/>
</dbReference>
<proteinExistence type="predicted"/>
<feature type="compositionally biased region" description="Polar residues" evidence="1">
    <location>
        <begin position="184"/>
        <end position="195"/>
    </location>
</feature>
<evidence type="ECO:0000259" key="3">
    <source>
        <dbReference type="Pfam" id="PF20611"/>
    </source>
</evidence>
<organism evidence="4 5">
    <name type="scientific">Prauserella flavalba</name>
    <dbReference type="NCBI Taxonomy" id="1477506"/>
    <lineage>
        <taxon>Bacteria</taxon>
        <taxon>Bacillati</taxon>
        <taxon>Actinomycetota</taxon>
        <taxon>Actinomycetes</taxon>
        <taxon>Pseudonocardiales</taxon>
        <taxon>Pseudonocardiaceae</taxon>
        <taxon>Prauserella</taxon>
    </lineage>
</organism>
<evidence type="ECO:0000313" key="4">
    <source>
        <dbReference type="EMBL" id="PXY24203.1"/>
    </source>
</evidence>
<accession>A0A318LRH0</accession>
<feature type="chain" id="PRO_5039098315" description="DUF6801 domain-containing protein" evidence="2">
    <location>
        <begin position="28"/>
        <end position="450"/>
    </location>
</feature>
<dbReference type="EMBL" id="MASU01000013">
    <property type="protein sequence ID" value="PXY24203.1"/>
    <property type="molecule type" value="Genomic_DNA"/>
</dbReference>
<sequence length="450" mass="45459">MLQNLRPGGRKLAVAAALLLLAAGLNGGLAGARPAPARQPDRLVKDLGYTCAFPEPVGSRPVTMSISTNPLPESVTVGDSVPLEPFEAALTLPEETWRALAPLGEPAAIGGSAVVTLTVTEGATATPVPVELTLPDTPFPDAGPVTLAASAPVPPVTPTTAGVALAIYAEAPLPNLAPKLADGTPSTDAPLQLTCSPEPDQDPLLGEILVVPPGSAGDPDGEEPAEGGDPADPPGPDARRQAQAAEAGLPGIAGGVDEPAPAVLIAPQFILGESTIAKLNTAFDLGPGMMVNGGQFIPPPTVTGNVALPPANTPFNAFGFMPTTGKAEFLPAEDTNGSILSVSGPNPASTLDAHSEVILRISEVLVNGVPLDVGPNCRTESPVVIDMFGSYIITSGGTVRTDPNAPEERHRGFTIPPFTGCGVTESLDPLVTGLVSGPGNQATMTLTTVR</sequence>
<evidence type="ECO:0000313" key="5">
    <source>
        <dbReference type="Proteomes" id="UP000247892"/>
    </source>
</evidence>
<name>A0A318LRH0_9PSEU</name>
<feature type="signal peptide" evidence="2">
    <location>
        <begin position="1"/>
        <end position="27"/>
    </location>
</feature>
<dbReference type="Proteomes" id="UP000247892">
    <property type="component" value="Unassembled WGS sequence"/>
</dbReference>
<protein>
    <recommendedName>
        <fullName evidence="3">DUF6801 domain-containing protein</fullName>
    </recommendedName>
</protein>
<dbReference type="RefSeq" id="WP_110342223.1">
    <property type="nucleotide sequence ID" value="NZ_MASU01000013.1"/>
</dbReference>
<evidence type="ECO:0000256" key="2">
    <source>
        <dbReference type="SAM" id="SignalP"/>
    </source>
</evidence>
<keyword evidence="2" id="KW-0732">Signal</keyword>
<gene>
    <name evidence="4" type="ORF">BA062_28645</name>
</gene>
<feature type="region of interest" description="Disordered" evidence="1">
    <location>
        <begin position="179"/>
        <end position="245"/>
    </location>
</feature>
<feature type="domain" description="DUF6801" evidence="3">
    <location>
        <begin position="49"/>
        <end position="206"/>
    </location>
</feature>
<keyword evidence="5" id="KW-1185">Reference proteome</keyword>
<dbReference type="OrthoDB" id="3821392at2"/>
<dbReference type="AlphaFoldDB" id="A0A318LRH0"/>
<comment type="caution">
    <text evidence="4">The sequence shown here is derived from an EMBL/GenBank/DDBJ whole genome shotgun (WGS) entry which is preliminary data.</text>
</comment>